<comment type="caution">
    <text evidence="1">The sequence shown here is derived from an EMBL/GenBank/DDBJ whole genome shotgun (WGS) entry which is preliminary data.</text>
</comment>
<evidence type="ECO:0000313" key="1">
    <source>
        <dbReference type="EMBL" id="MFF0544128.1"/>
    </source>
</evidence>
<name>A0ABW6PP15_9NOCA</name>
<dbReference type="EMBL" id="JBIAMX010000008">
    <property type="protein sequence ID" value="MFF0544128.1"/>
    <property type="molecule type" value="Genomic_DNA"/>
</dbReference>
<evidence type="ECO:0008006" key="3">
    <source>
        <dbReference type="Google" id="ProtNLM"/>
    </source>
</evidence>
<sequence>MKSASTTSEHTTPARRRAVRRLGAAALITTALAGGGLFAGSGSANAVTTECADGRCVIRLSKAETRELGEGRAPKLPPGLPWQLNVSYFALTKGHQLIAKQYANRGWCSAFLLSPRPWDNQGYTGYRC</sequence>
<protein>
    <recommendedName>
        <fullName evidence="3">Secreted protein</fullName>
    </recommendedName>
</protein>
<dbReference type="Proteomes" id="UP001601444">
    <property type="component" value="Unassembled WGS sequence"/>
</dbReference>
<dbReference type="RefSeq" id="WP_387700751.1">
    <property type="nucleotide sequence ID" value="NZ_JBIAMX010000008.1"/>
</dbReference>
<reference evidence="1 2" key="1">
    <citation type="submission" date="2024-10" db="EMBL/GenBank/DDBJ databases">
        <title>The Natural Products Discovery Center: Release of the First 8490 Sequenced Strains for Exploring Actinobacteria Biosynthetic Diversity.</title>
        <authorList>
            <person name="Kalkreuter E."/>
            <person name="Kautsar S.A."/>
            <person name="Yang D."/>
            <person name="Bader C.D."/>
            <person name="Teijaro C.N."/>
            <person name="Fluegel L."/>
            <person name="Davis C.M."/>
            <person name="Simpson J.R."/>
            <person name="Lauterbach L."/>
            <person name="Steele A.D."/>
            <person name="Gui C."/>
            <person name="Meng S."/>
            <person name="Li G."/>
            <person name="Viehrig K."/>
            <person name="Ye F."/>
            <person name="Su P."/>
            <person name="Kiefer A.F."/>
            <person name="Nichols A."/>
            <person name="Cepeda A.J."/>
            <person name="Yan W."/>
            <person name="Fan B."/>
            <person name="Jiang Y."/>
            <person name="Adhikari A."/>
            <person name="Zheng C.-J."/>
            <person name="Schuster L."/>
            <person name="Cowan T.M."/>
            <person name="Smanski M.J."/>
            <person name="Chevrette M.G."/>
            <person name="De Carvalho L.P.S."/>
            <person name="Shen B."/>
        </authorList>
    </citation>
    <scope>NUCLEOTIDE SEQUENCE [LARGE SCALE GENOMIC DNA]</scope>
    <source>
        <strain evidence="1 2">NPDC004045</strain>
    </source>
</reference>
<keyword evidence="2" id="KW-1185">Reference proteome</keyword>
<evidence type="ECO:0000313" key="2">
    <source>
        <dbReference type="Proteomes" id="UP001601444"/>
    </source>
</evidence>
<accession>A0ABW6PP15</accession>
<proteinExistence type="predicted"/>
<gene>
    <name evidence="1" type="ORF">ACFYTF_14960</name>
</gene>
<organism evidence="1 2">
    <name type="scientific">Nocardia thailandica</name>
    <dbReference type="NCBI Taxonomy" id="257275"/>
    <lineage>
        <taxon>Bacteria</taxon>
        <taxon>Bacillati</taxon>
        <taxon>Actinomycetota</taxon>
        <taxon>Actinomycetes</taxon>
        <taxon>Mycobacteriales</taxon>
        <taxon>Nocardiaceae</taxon>
        <taxon>Nocardia</taxon>
    </lineage>
</organism>